<keyword evidence="10" id="KW-0472">Membrane</keyword>
<dbReference type="PANTHER" id="PTHR10869">
    <property type="entry name" value="PROLYL 4-HYDROXYLASE ALPHA SUBUNIT"/>
    <property type="match status" value="1"/>
</dbReference>
<evidence type="ECO:0000256" key="9">
    <source>
        <dbReference type="ARBA" id="ARBA00023004"/>
    </source>
</evidence>
<dbReference type="InterPro" id="IPR003582">
    <property type="entry name" value="ShKT_dom"/>
</dbReference>
<dbReference type="SMART" id="SM00254">
    <property type="entry name" value="ShKT"/>
    <property type="match status" value="1"/>
</dbReference>
<dbReference type="AlphaFoldDB" id="A0A7S3FF35"/>
<keyword evidence="4" id="KW-0812">Transmembrane</keyword>
<dbReference type="InterPro" id="IPR045054">
    <property type="entry name" value="P4HA-like"/>
</dbReference>
<evidence type="ECO:0000256" key="7">
    <source>
        <dbReference type="ARBA" id="ARBA00022989"/>
    </source>
</evidence>
<comment type="cofactor">
    <cofactor evidence="1">
        <name>L-ascorbate</name>
        <dbReference type="ChEBI" id="CHEBI:38290"/>
    </cofactor>
</comment>
<accession>A0A7S3FF35</accession>
<reference evidence="13" key="1">
    <citation type="submission" date="2021-01" db="EMBL/GenBank/DDBJ databases">
        <authorList>
            <person name="Corre E."/>
            <person name="Pelletier E."/>
            <person name="Niang G."/>
            <person name="Scheremetjew M."/>
            <person name="Finn R."/>
            <person name="Kale V."/>
            <person name="Holt S."/>
            <person name="Cochrane G."/>
            <person name="Meng A."/>
            <person name="Brown T."/>
            <person name="Cohen L."/>
        </authorList>
    </citation>
    <scope>NUCLEOTIDE SEQUENCE</scope>
    <source>
        <strain evidence="13">CCMP281</strain>
    </source>
</reference>
<evidence type="ECO:0000256" key="2">
    <source>
        <dbReference type="ARBA" id="ARBA00004167"/>
    </source>
</evidence>
<dbReference type="GO" id="GO:0016020">
    <property type="term" value="C:membrane"/>
    <property type="evidence" value="ECO:0007669"/>
    <property type="project" value="UniProtKB-SubCell"/>
</dbReference>
<evidence type="ECO:0000259" key="12">
    <source>
        <dbReference type="PROSITE" id="PS51670"/>
    </source>
</evidence>
<evidence type="ECO:0008006" key="14">
    <source>
        <dbReference type="Google" id="ProtNLM"/>
    </source>
</evidence>
<dbReference type="PANTHER" id="PTHR10869:SF235">
    <property type="entry name" value="PROCOLLAGEN-PROLINE 4-DIOXYGENASE"/>
    <property type="match status" value="1"/>
</dbReference>
<gene>
    <name evidence="13" type="ORF">HERI1096_LOCUS35181</name>
</gene>
<evidence type="ECO:0000256" key="5">
    <source>
        <dbReference type="ARBA" id="ARBA00022723"/>
    </source>
</evidence>
<keyword evidence="8" id="KW-0560">Oxidoreductase</keyword>
<dbReference type="InterPro" id="IPR006620">
    <property type="entry name" value="Pro_4_hyd_alph"/>
</dbReference>
<dbReference type="InterPro" id="IPR005123">
    <property type="entry name" value="Oxoglu/Fe-dep_dioxygenase_dom"/>
</dbReference>
<dbReference type="GO" id="GO:0005506">
    <property type="term" value="F:iron ion binding"/>
    <property type="evidence" value="ECO:0007669"/>
    <property type="project" value="InterPro"/>
</dbReference>
<organism evidence="13">
    <name type="scientific">Haptolina ericina</name>
    <dbReference type="NCBI Taxonomy" id="156174"/>
    <lineage>
        <taxon>Eukaryota</taxon>
        <taxon>Haptista</taxon>
        <taxon>Haptophyta</taxon>
        <taxon>Prymnesiophyceae</taxon>
        <taxon>Prymnesiales</taxon>
        <taxon>Prymnesiaceae</taxon>
        <taxon>Haptolina</taxon>
    </lineage>
</organism>
<feature type="domain" description="Fe2OG dioxygenase" evidence="11">
    <location>
        <begin position="178"/>
        <end position="282"/>
    </location>
</feature>
<evidence type="ECO:0000256" key="4">
    <source>
        <dbReference type="ARBA" id="ARBA00022692"/>
    </source>
</evidence>
<keyword evidence="7" id="KW-1133">Transmembrane helix</keyword>
<keyword evidence="6" id="KW-0223">Dioxygenase</keyword>
<evidence type="ECO:0000256" key="8">
    <source>
        <dbReference type="ARBA" id="ARBA00023002"/>
    </source>
</evidence>
<comment type="subcellular location">
    <subcellularLocation>
        <location evidence="3">Endomembrane system</location>
    </subcellularLocation>
    <subcellularLocation>
        <location evidence="2">Membrane</location>
        <topology evidence="2">Single-pass membrane protein</topology>
    </subcellularLocation>
</comment>
<evidence type="ECO:0000256" key="1">
    <source>
        <dbReference type="ARBA" id="ARBA00001961"/>
    </source>
</evidence>
<dbReference type="Pfam" id="PF13640">
    <property type="entry name" value="2OG-FeII_Oxy_3"/>
    <property type="match status" value="1"/>
</dbReference>
<dbReference type="Gene3D" id="2.60.120.620">
    <property type="entry name" value="q2cbj1_9rhob like domain"/>
    <property type="match status" value="1"/>
</dbReference>
<evidence type="ECO:0000256" key="10">
    <source>
        <dbReference type="ARBA" id="ARBA00023136"/>
    </source>
</evidence>
<keyword evidence="9" id="KW-0408">Iron</keyword>
<evidence type="ECO:0000259" key="11">
    <source>
        <dbReference type="PROSITE" id="PS51471"/>
    </source>
</evidence>
<dbReference type="PROSITE" id="PS51670">
    <property type="entry name" value="SHKT"/>
    <property type="match status" value="1"/>
</dbReference>
<sequence length="303" mass="34076">MAVLQDCLFTCQACTYRTLVDEALACEDTHEQCRSWAQTGECEKNPRYMLQSCTSACGSCAEKQTGCTRANHTLPMAVPGGMEAMFARATTDFPELEVTALSTSPWVLQFENLISADEAQQMVAACKTFDRSMAGDQLSPVRTSTQCWCDDKEGCMQTDIVRKLTDKMLNVTMLPYPNAEYFQVLRYDPGHFYKQHHDQQSGHWTPQGVRLYTFFVYLSDVEEGGGTHFPELGITVQPKLGRGILWPSVFDHDLRTSDRRTQHEALPVIKGVKYAANLWQHLFDFKTPSASGLCVFLGKNSNH</sequence>
<feature type="domain" description="ShKT" evidence="12">
    <location>
        <begin position="26"/>
        <end position="60"/>
    </location>
</feature>
<dbReference type="Pfam" id="PF01549">
    <property type="entry name" value="ShK"/>
    <property type="match status" value="1"/>
</dbReference>
<dbReference type="GO" id="GO:0004656">
    <property type="term" value="F:procollagen-proline 4-dioxygenase activity"/>
    <property type="evidence" value="ECO:0007669"/>
    <property type="project" value="TreeGrafter"/>
</dbReference>
<dbReference type="InterPro" id="IPR044862">
    <property type="entry name" value="Pro_4_hyd_alph_FE2OG_OXY"/>
</dbReference>
<proteinExistence type="predicted"/>
<evidence type="ECO:0000256" key="6">
    <source>
        <dbReference type="ARBA" id="ARBA00022964"/>
    </source>
</evidence>
<dbReference type="GO" id="GO:0005783">
    <property type="term" value="C:endoplasmic reticulum"/>
    <property type="evidence" value="ECO:0007669"/>
    <property type="project" value="TreeGrafter"/>
</dbReference>
<keyword evidence="5" id="KW-0479">Metal-binding</keyword>
<dbReference type="GO" id="GO:0031418">
    <property type="term" value="F:L-ascorbic acid binding"/>
    <property type="evidence" value="ECO:0007669"/>
    <property type="project" value="InterPro"/>
</dbReference>
<evidence type="ECO:0000313" key="13">
    <source>
        <dbReference type="EMBL" id="CAE0144144.1"/>
    </source>
</evidence>
<protein>
    <recommendedName>
        <fullName evidence="14">Fe2OG dioxygenase domain-containing protein</fullName>
    </recommendedName>
</protein>
<dbReference type="EMBL" id="HBHX01063608">
    <property type="protein sequence ID" value="CAE0144144.1"/>
    <property type="molecule type" value="Transcribed_RNA"/>
</dbReference>
<name>A0A7S3FF35_9EUKA</name>
<evidence type="ECO:0000256" key="3">
    <source>
        <dbReference type="ARBA" id="ARBA00004308"/>
    </source>
</evidence>
<dbReference type="PROSITE" id="PS51471">
    <property type="entry name" value="FE2OG_OXY"/>
    <property type="match status" value="1"/>
</dbReference>
<dbReference type="SMART" id="SM00702">
    <property type="entry name" value="P4Hc"/>
    <property type="match status" value="1"/>
</dbReference>